<sequence length="66" mass="7462">IKMNLNNSCKLRINNNKLQIPFFVKYLAILVQTTSKAKPIISIIKARSVCLFKKSSIGKMQSIPLI</sequence>
<accession>A0A3M7P423</accession>
<evidence type="ECO:0000313" key="2">
    <source>
        <dbReference type="Proteomes" id="UP000276133"/>
    </source>
</evidence>
<name>A0A3M7P423_BRAPC</name>
<dbReference type="Proteomes" id="UP000276133">
    <property type="component" value="Unassembled WGS sequence"/>
</dbReference>
<evidence type="ECO:0000313" key="1">
    <source>
        <dbReference type="EMBL" id="RMZ93434.1"/>
    </source>
</evidence>
<gene>
    <name evidence="1" type="ORF">BpHYR1_001371</name>
</gene>
<protein>
    <submittedName>
        <fullName evidence="1">Uncharacterized protein</fullName>
    </submittedName>
</protein>
<proteinExistence type="predicted"/>
<reference evidence="1 2" key="1">
    <citation type="journal article" date="2018" name="Sci. Rep.">
        <title>Genomic signatures of local adaptation to the degree of environmental predictability in rotifers.</title>
        <authorList>
            <person name="Franch-Gras L."/>
            <person name="Hahn C."/>
            <person name="Garcia-Roger E.M."/>
            <person name="Carmona M.J."/>
            <person name="Serra M."/>
            <person name="Gomez A."/>
        </authorList>
    </citation>
    <scope>NUCLEOTIDE SEQUENCE [LARGE SCALE GENOMIC DNA]</scope>
    <source>
        <strain evidence="1">HYR1</strain>
    </source>
</reference>
<keyword evidence="2" id="KW-1185">Reference proteome</keyword>
<dbReference type="EMBL" id="REGN01013818">
    <property type="protein sequence ID" value="RMZ93434.1"/>
    <property type="molecule type" value="Genomic_DNA"/>
</dbReference>
<organism evidence="1 2">
    <name type="scientific">Brachionus plicatilis</name>
    <name type="common">Marine rotifer</name>
    <name type="synonym">Brachionus muelleri</name>
    <dbReference type="NCBI Taxonomy" id="10195"/>
    <lineage>
        <taxon>Eukaryota</taxon>
        <taxon>Metazoa</taxon>
        <taxon>Spiralia</taxon>
        <taxon>Gnathifera</taxon>
        <taxon>Rotifera</taxon>
        <taxon>Eurotatoria</taxon>
        <taxon>Monogononta</taxon>
        <taxon>Pseudotrocha</taxon>
        <taxon>Ploima</taxon>
        <taxon>Brachionidae</taxon>
        <taxon>Brachionus</taxon>
    </lineage>
</organism>
<feature type="non-terminal residue" evidence="1">
    <location>
        <position position="1"/>
    </location>
</feature>
<dbReference type="AlphaFoldDB" id="A0A3M7P423"/>
<comment type="caution">
    <text evidence="1">The sequence shown here is derived from an EMBL/GenBank/DDBJ whole genome shotgun (WGS) entry which is preliminary data.</text>
</comment>